<comment type="caution">
    <text evidence="1">The sequence shown here is derived from an EMBL/GenBank/DDBJ whole genome shotgun (WGS) entry which is preliminary data.</text>
</comment>
<proteinExistence type="predicted"/>
<evidence type="ECO:0008006" key="3">
    <source>
        <dbReference type="Google" id="ProtNLM"/>
    </source>
</evidence>
<gene>
    <name evidence="1" type="ORF">JIN78_04510</name>
</gene>
<keyword evidence="2" id="KW-1185">Reference proteome</keyword>
<protein>
    <recommendedName>
        <fullName evidence="3">Addiction module component</fullName>
    </recommendedName>
</protein>
<reference evidence="1" key="1">
    <citation type="submission" date="2021-01" db="EMBL/GenBank/DDBJ databases">
        <title>Modified the classification status of verrucomicrobia.</title>
        <authorList>
            <person name="Feng X."/>
        </authorList>
    </citation>
    <scope>NUCLEOTIDE SEQUENCE</scope>
    <source>
        <strain evidence="1">KCTC 12986</strain>
    </source>
</reference>
<evidence type="ECO:0000313" key="2">
    <source>
        <dbReference type="Proteomes" id="UP000604083"/>
    </source>
</evidence>
<dbReference type="EMBL" id="JAENIO010000007">
    <property type="protein sequence ID" value="MBK1833315.1"/>
    <property type="molecule type" value="Genomic_DNA"/>
</dbReference>
<dbReference type="RefSeq" id="WP_200390747.1">
    <property type="nucleotide sequence ID" value="NZ_JAENIO010000007.1"/>
</dbReference>
<accession>A0A934VLW2</accession>
<dbReference type="AlphaFoldDB" id="A0A934VLW2"/>
<organism evidence="1 2">
    <name type="scientific">Roseibacillus ishigakijimensis</name>
    <dbReference type="NCBI Taxonomy" id="454146"/>
    <lineage>
        <taxon>Bacteria</taxon>
        <taxon>Pseudomonadati</taxon>
        <taxon>Verrucomicrobiota</taxon>
        <taxon>Verrucomicrobiia</taxon>
        <taxon>Verrucomicrobiales</taxon>
        <taxon>Verrucomicrobiaceae</taxon>
        <taxon>Roseibacillus</taxon>
    </lineage>
</organism>
<sequence length="68" mass="7605">MKTLKEVIHDADQLSTQEQANLATHLLKMLRGAPLGPNEAELLRREAEIETGTAELLTHQELCKELGR</sequence>
<dbReference type="Proteomes" id="UP000604083">
    <property type="component" value="Unassembled WGS sequence"/>
</dbReference>
<name>A0A934VLW2_9BACT</name>
<evidence type="ECO:0000313" key="1">
    <source>
        <dbReference type="EMBL" id="MBK1833315.1"/>
    </source>
</evidence>